<dbReference type="Proteomes" id="UP001465976">
    <property type="component" value="Unassembled WGS sequence"/>
</dbReference>
<dbReference type="EMBL" id="JBAHYK010000082">
    <property type="protein sequence ID" value="KAL0578840.1"/>
    <property type="molecule type" value="Genomic_DNA"/>
</dbReference>
<keyword evidence="1" id="KW-0732">Signal</keyword>
<dbReference type="InterPro" id="IPR019819">
    <property type="entry name" value="Carboxylesterase_B_CS"/>
</dbReference>
<protein>
    <recommendedName>
        <fullName evidence="2">Carboxylesterase type B domain-containing protein</fullName>
    </recommendedName>
</protein>
<reference evidence="3 4" key="1">
    <citation type="submission" date="2024-02" db="EMBL/GenBank/DDBJ databases">
        <title>A draft genome for the cacao thread blight pathogen Marasmius crinis-equi.</title>
        <authorList>
            <person name="Cohen S.P."/>
            <person name="Baruah I.K."/>
            <person name="Amoako-Attah I."/>
            <person name="Bukari Y."/>
            <person name="Meinhardt L.W."/>
            <person name="Bailey B.A."/>
        </authorList>
    </citation>
    <scope>NUCLEOTIDE SEQUENCE [LARGE SCALE GENOMIC DNA]</scope>
    <source>
        <strain evidence="3 4">GH-76</strain>
    </source>
</reference>
<name>A0ABR3FTP5_9AGAR</name>
<dbReference type="InterPro" id="IPR050309">
    <property type="entry name" value="Type-B_Carboxylest/Lipase"/>
</dbReference>
<sequence>MYLSLLLAFASVASAAAPTVTLGRTTLVGRDVTLLQQDFFGGIPFAKPPLGELRLKPPVKAELDVETFDASSFSPFCLQPNVSLSQMSEDCLTINVFRPSSVSAGANLPVMFWTYGGGFQAGSANMYNASAIVAQSAARGTPIVFVSFNYRLGPLGFPQGGEADRKGSLNLALRDQILALEWVQENIHAFGGDKDKVGCRMQQNRPPLTLSKVTIFGESAGAIMIAVQFLNPNFSKLVRGAIFESGSAATPLEHTAEVREVDWTNFVAGVPECASVANSSNTFDCLRTANTSSIFMGLEAAIAEADEQFAFDPTLDGPGGFLPERPSKLWEKGQFARLPFITGTNLDEGTVFTPRDPEMDYGEQALRQMIRANLSPPDVSVATLDDAIDRIVELYPDIPALGSPFNTGNETFGLPQGFKRFAAINGDVTFQSQRRLWQQTVSETGVKTYGYLFTQPQPGNGAAGVSHGSEVFYVFGLVTNETDVSLSRVMIDYWVSFVTCLDPNDGKGLPRPTWDHYAPNKQVLLELNSANTRLIPDNYREEQIDFINRHPLTFLHRRSV</sequence>
<feature type="chain" id="PRO_5047484008" description="Carboxylesterase type B domain-containing protein" evidence="1">
    <location>
        <begin position="16"/>
        <end position="560"/>
    </location>
</feature>
<dbReference type="InterPro" id="IPR002018">
    <property type="entry name" value="CarbesteraseB"/>
</dbReference>
<proteinExistence type="predicted"/>
<organism evidence="3 4">
    <name type="scientific">Marasmius crinis-equi</name>
    <dbReference type="NCBI Taxonomy" id="585013"/>
    <lineage>
        <taxon>Eukaryota</taxon>
        <taxon>Fungi</taxon>
        <taxon>Dikarya</taxon>
        <taxon>Basidiomycota</taxon>
        <taxon>Agaricomycotina</taxon>
        <taxon>Agaricomycetes</taxon>
        <taxon>Agaricomycetidae</taxon>
        <taxon>Agaricales</taxon>
        <taxon>Marasmiineae</taxon>
        <taxon>Marasmiaceae</taxon>
        <taxon>Marasmius</taxon>
    </lineage>
</organism>
<dbReference type="PROSITE" id="PS00941">
    <property type="entry name" value="CARBOXYLESTERASE_B_2"/>
    <property type="match status" value="1"/>
</dbReference>
<dbReference type="SUPFAM" id="SSF53474">
    <property type="entry name" value="alpha/beta-Hydrolases"/>
    <property type="match status" value="1"/>
</dbReference>
<feature type="domain" description="Carboxylesterase type B" evidence="2">
    <location>
        <begin position="19"/>
        <end position="546"/>
    </location>
</feature>
<evidence type="ECO:0000259" key="2">
    <source>
        <dbReference type="Pfam" id="PF00135"/>
    </source>
</evidence>
<dbReference type="Gene3D" id="3.40.50.1820">
    <property type="entry name" value="alpha/beta hydrolase"/>
    <property type="match status" value="1"/>
</dbReference>
<dbReference type="PANTHER" id="PTHR11559">
    <property type="entry name" value="CARBOXYLESTERASE"/>
    <property type="match status" value="1"/>
</dbReference>
<dbReference type="Pfam" id="PF00135">
    <property type="entry name" value="COesterase"/>
    <property type="match status" value="1"/>
</dbReference>
<accession>A0ABR3FTP5</accession>
<keyword evidence="4" id="KW-1185">Reference proteome</keyword>
<evidence type="ECO:0000256" key="1">
    <source>
        <dbReference type="SAM" id="SignalP"/>
    </source>
</evidence>
<dbReference type="InterPro" id="IPR029058">
    <property type="entry name" value="AB_hydrolase_fold"/>
</dbReference>
<gene>
    <name evidence="3" type="ORF">V5O48_003164</name>
</gene>
<feature type="signal peptide" evidence="1">
    <location>
        <begin position="1"/>
        <end position="15"/>
    </location>
</feature>
<comment type="caution">
    <text evidence="3">The sequence shown here is derived from an EMBL/GenBank/DDBJ whole genome shotgun (WGS) entry which is preliminary data.</text>
</comment>
<evidence type="ECO:0000313" key="3">
    <source>
        <dbReference type="EMBL" id="KAL0578840.1"/>
    </source>
</evidence>
<evidence type="ECO:0000313" key="4">
    <source>
        <dbReference type="Proteomes" id="UP001465976"/>
    </source>
</evidence>